<feature type="region of interest" description="Disordered" evidence="1">
    <location>
        <begin position="1"/>
        <end position="171"/>
    </location>
</feature>
<evidence type="ECO:0000256" key="1">
    <source>
        <dbReference type="SAM" id="MobiDB-lite"/>
    </source>
</evidence>
<dbReference type="GO" id="GO:0005634">
    <property type="term" value="C:nucleus"/>
    <property type="evidence" value="ECO:0007669"/>
    <property type="project" value="TreeGrafter"/>
</dbReference>
<reference evidence="3 4" key="1">
    <citation type="journal article" date="2019" name="Commun. Biol.">
        <title>The bagworm genome reveals a unique fibroin gene that provides high tensile strength.</title>
        <authorList>
            <person name="Kono N."/>
            <person name="Nakamura H."/>
            <person name="Ohtoshi R."/>
            <person name="Tomita M."/>
            <person name="Numata K."/>
            <person name="Arakawa K."/>
        </authorList>
    </citation>
    <scope>NUCLEOTIDE SEQUENCE [LARGE SCALE GENOMIC DNA]</scope>
</reference>
<dbReference type="PANTHER" id="PTHR16266">
    <property type="entry name" value="WD REPEAT DOMAIN 9"/>
    <property type="match status" value="1"/>
</dbReference>
<dbReference type="GO" id="GO:0006357">
    <property type="term" value="P:regulation of transcription by RNA polymerase II"/>
    <property type="evidence" value="ECO:0007669"/>
    <property type="project" value="TreeGrafter"/>
</dbReference>
<evidence type="ECO:0000259" key="2">
    <source>
        <dbReference type="Pfam" id="PF25313"/>
    </source>
</evidence>
<accession>A0A4C1SS29</accession>
<dbReference type="Proteomes" id="UP000299102">
    <property type="component" value="Unassembled WGS sequence"/>
</dbReference>
<feature type="compositionally biased region" description="Low complexity" evidence="1">
    <location>
        <begin position="78"/>
        <end position="88"/>
    </location>
</feature>
<evidence type="ECO:0000313" key="4">
    <source>
        <dbReference type="Proteomes" id="UP000299102"/>
    </source>
</evidence>
<keyword evidence="4" id="KW-1185">Reference proteome</keyword>
<dbReference type="InterPro" id="IPR052060">
    <property type="entry name" value="Bromo_WD_repeat"/>
</dbReference>
<comment type="caution">
    <text evidence="3">The sequence shown here is derived from an EMBL/GenBank/DDBJ whole genome shotgun (WGS) entry which is preliminary data.</text>
</comment>
<proteinExistence type="predicted"/>
<dbReference type="STRING" id="151549.A0A4C1SS29"/>
<feature type="domain" description="BRWD/PHIP ancillary-like" evidence="2">
    <location>
        <begin position="190"/>
        <end position="222"/>
    </location>
</feature>
<feature type="compositionally biased region" description="Basic residues" evidence="1">
    <location>
        <begin position="124"/>
        <end position="134"/>
    </location>
</feature>
<dbReference type="GO" id="GO:0008360">
    <property type="term" value="P:regulation of cell shape"/>
    <property type="evidence" value="ECO:0007669"/>
    <property type="project" value="TreeGrafter"/>
</dbReference>
<feature type="compositionally biased region" description="Acidic residues" evidence="1">
    <location>
        <begin position="91"/>
        <end position="106"/>
    </location>
</feature>
<dbReference type="Pfam" id="PF25313">
    <property type="entry name" value="BRWD_AD"/>
    <property type="match status" value="1"/>
</dbReference>
<protein>
    <submittedName>
        <fullName evidence="3">Bromodomain and WD repeat-containing protein 3</fullName>
    </submittedName>
</protein>
<evidence type="ECO:0000313" key="3">
    <source>
        <dbReference type="EMBL" id="GBP04754.1"/>
    </source>
</evidence>
<name>A0A4C1SS29_EUMVA</name>
<dbReference type="InterPro" id="IPR057451">
    <property type="entry name" value="BRWD/PHIP_AD"/>
</dbReference>
<dbReference type="EMBL" id="BGZK01007609">
    <property type="protein sequence ID" value="GBP04754.1"/>
    <property type="molecule type" value="Genomic_DNA"/>
</dbReference>
<sequence length="232" mass="26312">MRRRPIMISTASITTAQSVSGRIRNTRTNGLDRNGRRRSGRPAGQQTQPAYRTRAVRDQEEVEQPPPPDVLEDEEESSNSSGDTSYSNVEENLEESSDDSDTDSSDYSDWVADTPGPNLEPPKRSKRKPLTRRRTLSEDSSDDTTEQPTTSAKAGRKQKVLIPPTAPNGEIPEIYRPAEWLSEVIPRKAPYYPQMGDEVVYFRQGHQRYIEAVRLKKFTRYHTAQSLGLFEL</sequence>
<dbReference type="PANTHER" id="PTHR16266:SF17">
    <property type="entry name" value="BRWD3"/>
    <property type="match status" value="1"/>
</dbReference>
<dbReference type="OrthoDB" id="10265743at2759"/>
<gene>
    <name evidence="3" type="primary">Brwd3</name>
    <name evidence="3" type="ORF">EVAR_72595_1</name>
</gene>
<organism evidence="3 4">
    <name type="scientific">Eumeta variegata</name>
    <name type="common">Bagworm moth</name>
    <name type="synonym">Eumeta japonica</name>
    <dbReference type="NCBI Taxonomy" id="151549"/>
    <lineage>
        <taxon>Eukaryota</taxon>
        <taxon>Metazoa</taxon>
        <taxon>Ecdysozoa</taxon>
        <taxon>Arthropoda</taxon>
        <taxon>Hexapoda</taxon>
        <taxon>Insecta</taxon>
        <taxon>Pterygota</taxon>
        <taxon>Neoptera</taxon>
        <taxon>Endopterygota</taxon>
        <taxon>Lepidoptera</taxon>
        <taxon>Glossata</taxon>
        <taxon>Ditrysia</taxon>
        <taxon>Tineoidea</taxon>
        <taxon>Psychidae</taxon>
        <taxon>Oiketicinae</taxon>
        <taxon>Eumeta</taxon>
    </lineage>
</organism>
<dbReference type="AlphaFoldDB" id="A0A4C1SS29"/>
<feature type="compositionally biased region" description="Polar residues" evidence="1">
    <location>
        <begin position="9"/>
        <end position="20"/>
    </location>
</feature>
<dbReference type="GO" id="GO:0007010">
    <property type="term" value="P:cytoskeleton organization"/>
    <property type="evidence" value="ECO:0007669"/>
    <property type="project" value="TreeGrafter"/>
</dbReference>